<reference evidence="2 3" key="1">
    <citation type="submission" date="2015-05" db="EMBL/GenBank/DDBJ databases">
        <title>Complete genome sequence of Lactobacillus salivarius Ren, a probiotic strain with antitumor activity.</title>
        <authorList>
            <person name="Sun E."/>
            <person name="Zhao L."/>
            <person name="Liu S."/>
            <person name="Zhang M."/>
            <person name="Guo H."/>
            <person name="Ren F."/>
        </authorList>
    </citation>
    <scope>NUCLEOTIDE SEQUENCE [LARGE SCALE GENOMIC DNA]</scope>
    <source>
        <strain evidence="2 3">Ren</strain>
    </source>
</reference>
<protein>
    <submittedName>
        <fullName evidence="2">Uncharacterized protein</fullName>
    </submittedName>
</protein>
<proteinExistence type="predicted"/>
<dbReference type="EMBL" id="CP011403">
    <property type="protein sequence ID" value="AKI03829.1"/>
    <property type="molecule type" value="Genomic_DNA"/>
</dbReference>
<keyword evidence="1" id="KW-0812">Transmembrane</keyword>
<name>A0A0F7PX98_9LACO</name>
<organism evidence="2 3">
    <name type="scientific">Ligilactobacillus salivarius str. Ren</name>
    <dbReference type="NCBI Taxonomy" id="1194971"/>
    <lineage>
        <taxon>Bacteria</taxon>
        <taxon>Bacillati</taxon>
        <taxon>Bacillota</taxon>
        <taxon>Bacilli</taxon>
        <taxon>Lactobacillales</taxon>
        <taxon>Lactobacillaceae</taxon>
        <taxon>Ligilactobacillus</taxon>
    </lineage>
</organism>
<dbReference type="AlphaFoldDB" id="A0A0F7PX98"/>
<keyword evidence="1" id="KW-0472">Membrane</keyword>
<evidence type="ECO:0000313" key="3">
    <source>
        <dbReference type="Proteomes" id="UP000035027"/>
    </source>
</evidence>
<feature type="transmembrane region" description="Helical" evidence="1">
    <location>
        <begin position="28"/>
        <end position="44"/>
    </location>
</feature>
<dbReference type="Proteomes" id="UP000035027">
    <property type="component" value="Chromosome"/>
</dbReference>
<dbReference type="PATRIC" id="fig|1194971.3.peg.279"/>
<feature type="transmembrane region" description="Helical" evidence="1">
    <location>
        <begin position="5"/>
        <end position="22"/>
    </location>
</feature>
<gene>
    <name evidence="2" type="ORF">LsR_00278</name>
</gene>
<evidence type="ECO:0000256" key="1">
    <source>
        <dbReference type="SAM" id="Phobius"/>
    </source>
</evidence>
<accession>A0A0F7PX98</accession>
<keyword evidence="1" id="KW-1133">Transmembrane helix</keyword>
<dbReference type="RefSeq" id="WP_047035144.1">
    <property type="nucleotide sequence ID" value="NZ_CP011403.1"/>
</dbReference>
<sequence length="52" mass="6037">MVSKILDIIMMISLMIVVIELALSKESFVMRIMVLMLIGIFLVLDRISRKLR</sequence>
<evidence type="ECO:0000313" key="2">
    <source>
        <dbReference type="EMBL" id="AKI03829.1"/>
    </source>
</evidence>